<feature type="compositionally biased region" description="Polar residues" evidence="1">
    <location>
        <begin position="102"/>
        <end position="111"/>
    </location>
</feature>
<reference evidence="2" key="1">
    <citation type="submission" date="2020-06" db="EMBL/GenBank/DDBJ databases">
        <authorList>
            <consortium name="Plant Systems Biology data submission"/>
        </authorList>
    </citation>
    <scope>NUCLEOTIDE SEQUENCE</scope>
    <source>
        <strain evidence="2">D6</strain>
    </source>
</reference>
<protein>
    <submittedName>
        <fullName evidence="2">Uncharacterized protein</fullName>
    </submittedName>
</protein>
<evidence type="ECO:0000256" key="1">
    <source>
        <dbReference type="SAM" id="MobiDB-lite"/>
    </source>
</evidence>
<dbReference type="EMBL" id="CAICTM010001930">
    <property type="protein sequence ID" value="CAB9527046.1"/>
    <property type="molecule type" value="Genomic_DNA"/>
</dbReference>
<dbReference type="Proteomes" id="UP001153069">
    <property type="component" value="Unassembled WGS sequence"/>
</dbReference>
<comment type="caution">
    <text evidence="2">The sequence shown here is derived from an EMBL/GenBank/DDBJ whole genome shotgun (WGS) entry which is preliminary data.</text>
</comment>
<keyword evidence="3" id="KW-1185">Reference proteome</keyword>
<feature type="region of interest" description="Disordered" evidence="1">
    <location>
        <begin position="32"/>
        <end position="130"/>
    </location>
</feature>
<evidence type="ECO:0000313" key="2">
    <source>
        <dbReference type="EMBL" id="CAB9527046.1"/>
    </source>
</evidence>
<sequence length="149" mass="15595">MSNLLPLLSNLGRKDQLKTKDVMIDATNMTARSGKSRISGSSGARFGRSKTTPVEPSSRRAVRHAGAGAASGGDNEKLRRTGTSASTGSSRSRVKRSDRTGTVRSGTTSNQKVRRSKSTGQDDQQVAVAPVGIRRLGTGCIKQPAPTAA</sequence>
<feature type="compositionally biased region" description="Low complexity" evidence="1">
    <location>
        <begin position="81"/>
        <end position="91"/>
    </location>
</feature>
<feature type="compositionally biased region" description="Low complexity" evidence="1">
    <location>
        <begin position="32"/>
        <end position="45"/>
    </location>
</feature>
<evidence type="ECO:0000313" key="3">
    <source>
        <dbReference type="Proteomes" id="UP001153069"/>
    </source>
</evidence>
<dbReference type="AlphaFoldDB" id="A0A9N8ETM9"/>
<proteinExistence type="predicted"/>
<gene>
    <name evidence="2" type="ORF">SEMRO_1932_G306200.1</name>
</gene>
<name>A0A9N8ETM9_9STRA</name>
<organism evidence="2 3">
    <name type="scientific">Seminavis robusta</name>
    <dbReference type="NCBI Taxonomy" id="568900"/>
    <lineage>
        <taxon>Eukaryota</taxon>
        <taxon>Sar</taxon>
        <taxon>Stramenopiles</taxon>
        <taxon>Ochrophyta</taxon>
        <taxon>Bacillariophyta</taxon>
        <taxon>Bacillariophyceae</taxon>
        <taxon>Bacillariophycidae</taxon>
        <taxon>Naviculales</taxon>
        <taxon>Naviculaceae</taxon>
        <taxon>Seminavis</taxon>
    </lineage>
</organism>
<accession>A0A9N8ETM9</accession>